<protein>
    <recommendedName>
        <fullName evidence="4">Surface layer protein A domain-containing protein</fullName>
    </recommendedName>
</protein>
<evidence type="ECO:0000313" key="2">
    <source>
        <dbReference type="EMBL" id="GAX01326.1"/>
    </source>
</evidence>
<proteinExistence type="predicted"/>
<name>A0A1Z5IHZ9_9LACO</name>
<feature type="signal peptide" evidence="1">
    <location>
        <begin position="1"/>
        <end position="27"/>
    </location>
</feature>
<dbReference type="EMBL" id="BCMG01000006">
    <property type="protein sequence ID" value="GAX01326.1"/>
    <property type="molecule type" value="Genomic_DNA"/>
</dbReference>
<evidence type="ECO:0000313" key="3">
    <source>
        <dbReference type="Proteomes" id="UP000198402"/>
    </source>
</evidence>
<dbReference type="Proteomes" id="UP000198402">
    <property type="component" value="Unassembled WGS sequence"/>
</dbReference>
<keyword evidence="1" id="KW-0732">Signal</keyword>
<dbReference type="RefSeq" id="WP_089136705.1">
    <property type="nucleotide sequence ID" value="NZ_BCMG01000006.1"/>
</dbReference>
<comment type="caution">
    <text evidence="2">The sequence shown here is derived from an EMBL/GenBank/DDBJ whole genome shotgun (WGS) entry which is preliminary data.</text>
</comment>
<sequence length="293" mass="31673">MYKKMIAGLIGLAAFVTVSVGATNASASSATVQINGTTVTRQHLRTSTYYQTTKATKMSLEYAKIDSATDKSYSKTITLPKGTIIAGKLTKSSTTGKMNADMSLMGDLVGGEPLHYTLVNKAAKKGYVADGLGTSTTPSAFKRVSTPAYIPTWSYGDLYLGGSSAAKQFLASYPNQKVQITTDGYVEVHQKGSAKNWEFYYANKPVTAAKIKKTTAKGTTRYLYLSSSLKGIKTTRVGNKGAYEYRLALKNLHDPLKLPAINEDSNVPTFVSRYSLGGVAYYTPIVDWNSSDF</sequence>
<evidence type="ECO:0000256" key="1">
    <source>
        <dbReference type="SAM" id="SignalP"/>
    </source>
</evidence>
<accession>A0A1Z5IHZ9</accession>
<reference evidence="2 3" key="1">
    <citation type="submission" date="2015-11" db="EMBL/GenBank/DDBJ databases">
        <title>Draft genome sequences of new species of the genus Lactobacillus isolated from orchardgrass silage.</title>
        <authorList>
            <person name="Tohno M."/>
            <person name="Tanizawa Y."/>
            <person name="Arita M."/>
        </authorList>
    </citation>
    <scope>NUCLEOTIDE SEQUENCE [LARGE SCALE GENOMIC DNA]</scope>
    <source>
        <strain evidence="2 3">IWT126</strain>
    </source>
</reference>
<organism evidence="2 3">
    <name type="scientific">Secundilactobacillus silagei JCM 19001</name>
    <dbReference type="NCBI Taxonomy" id="1302250"/>
    <lineage>
        <taxon>Bacteria</taxon>
        <taxon>Bacillati</taxon>
        <taxon>Bacillota</taxon>
        <taxon>Bacilli</taxon>
        <taxon>Lactobacillales</taxon>
        <taxon>Lactobacillaceae</taxon>
        <taxon>Secundilactobacillus</taxon>
    </lineage>
</organism>
<keyword evidence="3" id="KW-1185">Reference proteome</keyword>
<evidence type="ECO:0008006" key="4">
    <source>
        <dbReference type="Google" id="ProtNLM"/>
    </source>
</evidence>
<dbReference type="AlphaFoldDB" id="A0A1Z5IHZ9"/>
<gene>
    <name evidence="2" type="ORF">IWT126_01352</name>
</gene>
<feature type="chain" id="PRO_5012984043" description="Surface layer protein A domain-containing protein" evidence="1">
    <location>
        <begin position="28"/>
        <end position="293"/>
    </location>
</feature>
<dbReference type="STRING" id="1302250.GCA_001313225_00961"/>
<dbReference type="OrthoDB" id="2300155at2"/>